<evidence type="ECO:0000313" key="2">
    <source>
        <dbReference type="EMBL" id="MEQ2180414.1"/>
    </source>
</evidence>
<evidence type="ECO:0000313" key="3">
    <source>
        <dbReference type="Proteomes" id="UP001476798"/>
    </source>
</evidence>
<dbReference type="EMBL" id="JAHRIO010069995">
    <property type="protein sequence ID" value="MEQ2180414.1"/>
    <property type="molecule type" value="Genomic_DNA"/>
</dbReference>
<accession>A0ABV0PAE0</accession>
<feature type="compositionally biased region" description="Basic and acidic residues" evidence="1">
    <location>
        <begin position="254"/>
        <end position="266"/>
    </location>
</feature>
<keyword evidence="3" id="KW-1185">Reference proteome</keyword>
<proteinExistence type="predicted"/>
<gene>
    <name evidence="2" type="ORF">GOODEAATRI_000991</name>
</gene>
<protein>
    <submittedName>
        <fullName evidence="2">Uncharacterized protein</fullName>
    </submittedName>
</protein>
<feature type="compositionally biased region" description="Basic residues" evidence="1">
    <location>
        <begin position="17"/>
        <end position="31"/>
    </location>
</feature>
<sequence length="266" mass="28173">MSPRRRSPPRRGPTVARQRHRRSPVHRRRSRSASSSGSSSSGSRSPKKPVKRISTTPPRKQVHRPDTSVSPVGKDKRSPSPRARRGRGSASPPRSSGLLLHLPVVGLCPPDAILLLSSVATAPHLCLHRRGRCLVHPQNAFLQAPSDGPPGHLNVEALPLSGDGLLPPLHLPRDTGGAHLLPGQAGILDPLLDLPDASPHHLQTAVALLGDPLALRDALIPPARLPPTSGDSSPRHTAVSSSVGCLAPQSHVTKGKEQTSAHEMQI</sequence>
<feature type="region of interest" description="Disordered" evidence="1">
    <location>
        <begin position="220"/>
        <end position="266"/>
    </location>
</feature>
<reference evidence="2 3" key="1">
    <citation type="submission" date="2021-06" db="EMBL/GenBank/DDBJ databases">
        <authorList>
            <person name="Palmer J.M."/>
        </authorList>
    </citation>
    <scope>NUCLEOTIDE SEQUENCE [LARGE SCALE GENOMIC DNA]</scope>
    <source>
        <strain evidence="2 3">GA_2019</strain>
        <tissue evidence="2">Muscle</tissue>
    </source>
</reference>
<comment type="caution">
    <text evidence="2">The sequence shown here is derived from an EMBL/GenBank/DDBJ whole genome shotgun (WGS) entry which is preliminary data.</text>
</comment>
<dbReference type="Proteomes" id="UP001476798">
    <property type="component" value="Unassembled WGS sequence"/>
</dbReference>
<feature type="compositionally biased region" description="Low complexity" evidence="1">
    <location>
        <begin position="32"/>
        <end position="44"/>
    </location>
</feature>
<organism evidence="2 3">
    <name type="scientific">Goodea atripinnis</name>
    <dbReference type="NCBI Taxonomy" id="208336"/>
    <lineage>
        <taxon>Eukaryota</taxon>
        <taxon>Metazoa</taxon>
        <taxon>Chordata</taxon>
        <taxon>Craniata</taxon>
        <taxon>Vertebrata</taxon>
        <taxon>Euteleostomi</taxon>
        <taxon>Actinopterygii</taxon>
        <taxon>Neopterygii</taxon>
        <taxon>Teleostei</taxon>
        <taxon>Neoteleostei</taxon>
        <taxon>Acanthomorphata</taxon>
        <taxon>Ovalentaria</taxon>
        <taxon>Atherinomorphae</taxon>
        <taxon>Cyprinodontiformes</taxon>
        <taxon>Goodeidae</taxon>
        <taxon>Goodea</taxon>
    </lineage>
</organism>
<evidence type="ECO:0000256" key="1">
    <source>
        <dbReference type="SAM" id="MobiDB-lite"/>
    </source>
</evidence>
<feature type="region of interest" description="Disordered" evidence="1">
    <location>
        <begin position="1"/>
        <end position="96"/>
    </location>
</feature>
<name>A0ABV0PAE0_9TELE</name>